<name>A0A0A9ACR7_ARUDO</name>
<dbReference type="AlphaFoldDB" id="A0A0A9ACR7"/>
<sequence>MAFFDKNINHSNWRGKQKETNRSMHLVNSSHSCEVP</sequence>
<dbReference type="EMBL" id="GBRH01250192">
    <property type="protein sequence ID" value="JAD47703.1"/>
    <property type="molecule type" value="Transcribed_RNA"/>
</dbReference>
<accession>A0A0A9ACR7</accession>
<organism evidence="2">
    <name type="scientific">Arundo donax</name>
    <name type="common">Giant reed</name>
    <name type="synonym">Donax arundinaceus</name>
    <dbReference type="NCBI Taxonomy" id="35708"/>
    <lineage>
        <taxon>Eukaryota</taxon>
        <taxon>Viridiplantae</taxon>
        <taxon>Streptophyta</taxon>
        <taxon>Embryophyta</taxon>
        <taxon>Tracheophyta</taxon>
        <taxon>Spermatophyta</taxon>
        <taxon>Magnoliopsida</taxon>
        <taxon>Liliopsida</taxon>
        <taxon>Poales</taxon>
        <taxon>Poaceae</taxon>
        <taxon>PACMAD clade</taxon>
        <taxon>Arundinoideae</taxon>
        <taxon>Arundineae</taxon>
        <taxon>Arundo</taxon>
    </lineage>
</organism>
<reference evidence="2" key="1">
    <citation type="submission" date="2014-09" db="EMBL/GenBank/DDBJ databases">
        <authorList>
            <person name="Magalhaes I.L.F."/>
            <person name="Oliveira U."/>
            <person name="Santos F.R."/>
            <person name="Vidigal T.H.D.A."/>
            <person name="Brescovit A.D."/>
            <person name="Santos A.J."/>
        </authorList>
    </citation>
    <scope>NUCLEOTIDE SEQUENCE</scope>
    <source>
        <tissue evidence="2">Shoot tissue taken approximately 20 cm above the soil surface</tissue>
    </source>
</reference>
<reference evidence="2" key="2">
    <citation type="journal article" date="2015" name="Data Brief">
        <title>Shoot transcriptome of the giant reed, Arundo donax.</title>
        <authorList>
            <person name="Barrero R.A."/>
            <person name="Guerrero F.D."/>
            <person name="Moolhuijzen P."/>
            <person name="Goolsby J.A."/>
            <person name="Tidwell J."/>
            <person name="Bellgard S.E."/>
            <person name="Bellgard M.I."/>
        </authorList>
    </citation>
    <scope>NUCLEOTIDE SEQUENCE</scope>
    <source>
        <tissue evidence="2">Shoot tissue taken approximately 20 cm above the soil surface</tissue>
    </source>
</reference>
<evidence type="ECO:0000256" key="1">
    <source>
        <dbReference type="SAM" id="MobiDB-lite"/>
    </source>
</evidence>
<feature type="region of interest" description="Disordered" evidence="1">
    <location>
        <begin position="1"/>
        <end position="36"/>
    </location>
</feature>
<proteinExistence type="predicted"/>
<evidence type="ECO:0000313" key="2">
    <source>
        <dbReference type="EMBL" id="JAD47703.1"/>
    </source>
</evidence>
<protein>
    <submittedName>
        <fullName evidence="2">Uncharacterized protein</fullName>
    </submittedName>
</protein>
<feature type="compositionally biased region" description="Polar residues" evidence="1">
    <location>
        <begin position="26"/>
        <end position="36"/>
    </location>
</feature>